<evidence type="ECO:0000313" key="4">
    <source>
        <dbReference type="Proteomes" id="UP000838763"/>
    </source>
</evidence>
<reference evidence="3" key="1">
    <citation type="submission" date="2022-11" db="EMBL/GenBank/DDBJ databases">
        <authorList>
            <person name="Scott C."/>
            <person name="Bruce N."/>
        </authorList>
    </citation>
    <scope>NUCLEOTIDE SEQUENCE</scope>
</reference>
<sequence>MESTENPNGGCSAEDVGYAKLAHQMVKTPEAGIFRKFKLLHVLNALRLQAELVSLEHELQDVLQEDLESDDPIRREYGTCFSRMREYVDDGDSTQYELLEDIRVKLVQYNEALSQLMTLGKATAPLDHDLDFLQKWLDRPEMGAGFLKGIESKTWKDANRGDFLTIQPPSAEIDGFQRFLNGTLTATYHAIIGRHGKDGKRDKYRKYQEEKIARIGRGIVAALSAILPTVVILALYFVKDMIHRIGLVIVFTTLFAVTLALFTGAKKVEIFSATAAFAAVEVVYIGSTSTA</sequence>
<evidence type="ECO:0000259" key="2">
    <source>
        <dbReference type="Pfam" id="PF20237"/>
    </source>
</evidence>
<dbReference type="PANTHER" id="PTHR34502:SF5">
    <property type="entry name" value="DUF6594 DOMAIN-CONTAINING PROTEIN"/>
    <property type="match status" value="1"/>
</dbReference>
<feature type="transmembrane region" description="Helical" evidence="1">
    <location>
        <begin position="244"/>
        <end position="263"/>
    </location>
</feature>
<protein>
    <recommendedName>
        <fullName evidence="2">DUF6594 domain-containing protein</fullName>
    </recommendedName>
</protein>
<dbReference type="Proteomes" id="UP000838763">
    <property type="component" value="Unassembled WGS sequence"/>
</dbReference>
<accession>A0A9P1H5S4</accession>
<keyword evidence="1" id="KW-0472">Membrane</keyword>
<comment type="caution">
    <text evidence="3">The sequence shown here is derived from an EMBL/GenBank/DDBJ whole genome shotgun (WGS) entry which is preliminary data.</text>
</comment>
<keyword evidence="1" id="KW-0812">Transmembrane</keyword>
<dbReference type="InterPro" id="IPR046529">
    <property type="entry name" value="DUF6594"/>
</dbReference>
<evidence type="ECO:0000256" key="1">
    <source>
        <dbReference type="SAM" id="Phobius"/>
    </source>
</evidence>
<dbReference type="PANTHER" id="PTHR34502">
    <property type="entry name" value="DUF6594 DOMAIN-CONTAINING PROTEIN-RELATED"/>
    <property type="match status" value="1"/>
</dbReference>
<dbReference type="AlphaFoldDB" id="A0A9P1H5S4"/>
<keyword evidence="4" id="KW-1185">Reference proteome</keyword>
<dbReference type="Pfam" id="PF20237">
    <property type="entry name" value="DUF6594"/>
    <property type="match status" value="1"/>
</dbReference>
<gene>
    <name evidence="3" type="ORF">PPNO1_LOCUS5482</name>
</gene>
<evidence type="ECO:0000313" key="3">
    <source>
        <dbReference type="EMBL" id="CAI4215806.1"/>
    </source>
</evidence>
<feature type="domain" description="DUF6594" evidence="2">
    <location>
        <begin position="18"/>
        <end position="282"/>
    </location>
</feature>
<feature type="transmembrane region" description="Helical" evidence="1">
    <location>
        <begin position="215"/>
        <end position="238"/>
    </location>
</feature>
<dbReference type="EMBL" id="CALLCH030000013">
    <property type="protein sequence ID" value="CAI4215806.1"/>
    <property type="molecule type" value="Genomic_DNA"/>
</dbReference>
<proteinExistence type="predicted"/>
<keyword evidence="1" id="KW-1133">Transmembrane helix</keyword>
<dbReference type="OrthoDB" id="5342093at2759"/>
<name>A0A9P1H5S4_9PEZI</name>
<organism evidence="3 4">
    <name type="scientific">Parascedosporium putredinis</name>
    <dbReference type="NCBI Taxonomy" id="1442378"/>
    <lineage>
        <taxon>Eukaryota</taxon>
        <taxon>Fungi</taxon>
        <taxon>Dikarya</taxon>
        <taxon>Ascomycota</taxon>
        <taxon>Pezizomycotina</taxon>
        <taxon>Sordariomycetes</taxon>
        <taxon>Hypocreomycetidae</taxon>
        <taxon>Microascales</taxon>
        <taxon>Microascaceae</taxon>
        <taxon>Parascedosporium</taxon>
    </lineage>
</organism>